<dbReference type="EMBL" id="VTWT01000012">
    <property type="protein sequence ID" value="KAA9325416.1"/>
    <property type="molecule type" value="Genomic_DNA"/>
</dbReference>
<comment type="caution">
    <text evidence="1">The sequence shown here is derived from an EMBL/GenBank/DDBJ whole genome shotgun (WGS) entry which is preliminary data.</text>
</comment>
<name>A0A5N1IJV4_9BACT</name>
<organism evidence="1 2">
    <name type="scientific">Adhaeribacter soli</name>
    <dbReference type="NCBI Taxonomy" id="2607655"/>
    <lineage>
        <taxon>Bacteria</taxon>
        <taxon>Pseudomonadati</taxon>
        <taxon>Bacteroidota</taxon>
        <taxon>Cytophagia</taxon>
        <taxon>Cytophagales</taxon>
        <taxon>Hymenobacteraceae</taxon>
        <taxon>Adhaeribacter</taxon>
    </lineage>
</organism>
<dbReference type="AlphaFoldDB" id="A0A5N1IJV4"/>
<keyword evidence="2" id="KW-1185">Reference proteome</keyword>
<sequence>MNASIPNKSLLSSLICILMIGLMSCNKEDDNEVTPLDKKIVFDLYSNNPGYSSGADTTIYSTNVLMLDKKDYANITSAKLVLSNLSTQSYMDGSDINAKIIVDLVDLTHNQPIPGSAIQTDNIPASAVVSSVDFLNNIPSTPFNLGIRIINPDPTKVSWRLYAASLVLQR</sequence>
<dbReference type="RefSeq" id="WP_150905531.1">
    <property type="nucleotide sequence ID" value="NZ_VTWT01000012.1"/>
</dbReference>
<protein>
    <submittedName>
        <fullName evidence="1">Uncharacterized protein</fullName>
    </submittedName>
</protein>
<dbReference type="Proteomes" id="UP000326570">
    <property type="component" value="Unassembled WGS sequence"/>
</dbReference>
<accession>A0A5N1IJV4</accession>
<proteinExistence type="predicted"/>
<evidence type="ECO:0000313" key="1">
    <source>
        <dbReference type="EMBL" id="KAA9325416.1"/>
    </source>
</evidence>
<gene>
    <name evidence="1" type="ORF">F0P94_17670</name>
</gene>
<reference evidence="1 2" key="1">
    <citation type="submission" date="2019-09" db="EMBL/GenBank/DDBJ databases">
        <title>Genome sequence of Adhaeribacter sp. M2.</title>
        <authorList>
            <person name="Srinivasan S."/>
        </authorList>
    </citation>
    <scope>NUCLEOTIDE SEQUENCE [LARGE SCALE GENOMIC DNA]</scope>
    <source>
        <strain evidence="1 2">M2</strain>
    </source>
</reference>
<evidence type="ECO:0000313" key="2">
    <source>
        <dbReference type="Proteomes" id="UP000326570"/>
    </source>
</evidence>